<evidence type="ECO:0000313" key="2">
    <source>
        <dbReference type="EMBL" id="GGJ44261.1"/>
    </source>
</evidence>
<feature type="chain" id="PRO_5045236470" evidence="1">
    <location>
        <begin position="18"/>
        <end position="330"/>
    </location>
</feature>
<gene>
    <name evidence="2" type="ORF">GCM10008938_33130</name>
</gene>
<organism evidence="2 3">
    <name type="scientific">Deinococcus roseus</name>
    <dbReference type="NCBI Taxonomy" id="392414"/>
    <lineage>
        <taxon>Bacteria</taxon>
        <taxon>Thermotogati</taxon>
        <taxon>Deinococcota</taxon>
        <taxon>Deinococci</taxon>
        <taxon>Deinococcales</taxon>
        <taxon>Deinococcaceae</taxon>
        <taxon>Deinococcus</taxon>
    </lineage>
</organism>
<reference evidence="3" key="1">
    <citation type="journal article" date="2019" name="Int. J. Syst. Evol. Microbiol.">
        <title>The Global Catalogue of Microorganisms (GCM) 10K type strain sequencing project: providing services to taxonomists for standard genome sequencing and annotation.</title>
        <authorList>
            <consortium name="The Broad Institute Genomics Platform"/>
            <consortium name="The Broad Institute Genome Sequencing Center for Infectious Disease"/>
            <person name="Wu L."/>
            <person name="Ma J."/>
        </authorList>
    </citation>
    <scope>NUCLEOTIDE SEQUENCE [LARGE SCALE GENOMIC DNA]</scope>
    <source>
        <strain evidence="3">JCM 14370</strain>
    </source>
</reference>
<comment type="caution">
    <text evidence="2">The sequence shown here is derived from an EMBL/GenBank/DDBJ whole genome shotgun (WGS) entry which is preliminary data.</text>
</comment>
<accession>A0ABQ2D497</accession>
<keyword evidence="3" id="KW-1185">Reference proteome</keyword>
<name>A0ABQ2D497_9DEIO</name>
<protein>
    <submittedName>
        <fullName evidence="2">Uncharacterized protein</fullName>
    </submittedName>
</protein>
<sequence length="330" mass="36441">MKRTLSLLLCLGALAHAEETVSNRYSQTLDVWFSVPSSWPYAPSTDRLGTQIGSRLMQAFSDGLKMRDYWGCLKFPGTNVYAGEVMEWYGKGELIPPADVVKAISSRHPKTQWTEKAPVPNGNGGTAYEKLFVTPWAGGHDIRGELYWYSGEEASVLLRFCQVPGDESMDLIPRKAPERKAAVTKGDVKNGLLGMSASVNEQQFCKTLGCNLKKNTDGSGFLAGSKFYVYALKRGELTVERKDNVIKWVALDFSLPLSQQDLINTANIFSVITGRKFVTASMQSCADRHIQNFSTTGKTPAGVEYEAYCERNPEGNSVRFSLGVSSERSN</sequence>
<dbReference type="EMBL" id="BMOD01000014">
    <property type="protein sequence ID" value="GGJ44261.1"/>
    <property type="molecule type" value="Genomic_DNA"/>
</dbReference>
<proteinExistence type="predicted"/>
<evidence type="ECO:0000256" key="1">
    <source>
        <dbReference type="SAM" id="SignalP"/>
    </source>
</evidence>
<dbReference type="RefSeq" id="WP_189004367.1">
    <property type="nucleotide sequence ID" value="NZ_BMOD01000014.1"/>
</dbReference>
<keyword evidence="1" id="KW-0732">Signal</keyword>
<dbReference type="Proteomes" id="UP000632222">
    <property type="component" value="Unassembled WGS sequence"/>
</dbReference>
<evidence type="ECO:0000313" key="3">
    <source>
        <dbReference type="Proteomes" id="UP000632222"/>
    </source>
</evidence>
<feature type="signal peptide" evidence="1">
    <location>
        <begin position="1"/>
        <end position="17"/>
    </location>
</feature>